<feature type="domain" description="Secretion system C-terminal sorting" evidence="2">
    <location>
        <begin position="78"/>
        <end position="146"/>
    </location>
</feature>
<dbReference type="Gene3D" id="2.180.10.10">
    <property type="entry name" value="RHS repeat-associated core"/>
    <property type="match status" value="1"/>
</dbReference>
<evidence type="ECO:0000313" key="3">
    <source>
        <dbReference type="EMBL" id="MFD2565912.1"/>
    </source>
</evidence>
<evidence type="ECO:0000259" key="2">
    <source>
        <dbReference type="Pfam" id="PF18962"/>
    </source>
</evidence>
<name>A0ABW5LRA5_9FLAO</name>
<sequence length="154" mass="17987">MKATIKYILFFIGFIVNAQLEQVTTEYEYDNLNRLVKVVFNNGAEKNYVYDDLGNRIQLNTTTLSIDSETLQNTITVLYPNPTNQFLNIKLPEILKSKELIVKLFDINGKQLLHQKYSIKDDFIKIDVQRLSNGVYLLNLFDGNTRWSQLFIKK</sequence>
<organism evidence="3 4">
    <name type="scientific">Pseudotenacibaculum haliotis</name>
    <dbReference type="NCBI Taxonomy" id="1862138"/>
    <lineage>
        <taxon>Bacteria</taxon>
        <taxon>Pseudomonadati</taxon>
        <taxon>Bacteroidota</taxon>
        <taxon>Flavobacteriia</taxon>
        <taxon>Flavobacteriales</taxon>
        <taxon>Flavobacteriaceae</taxon>
        <taxon>Pseudotenacibaculum</taxon>
    </lineage>
</organism>
<evidence type="ECO:0000313" key="4">
    <source>
        <dbReference type="Proteomes" id="UP001597508"/>
    </source>
</evidence>
<gene>
    <name evidence="3" type="ORF">ACFSRZ_00935</name>
</gene>
<dbReference type="EMBL" id="JBHULH010000001">
    <property type="protein sequence ID" value="MFD2565912.1"/>
    <property type="molecule type" value="Genomic_DNA"/>
</dbReference>
<dbReference type="Proteomes" id="UP001597508">
    <property type="component" value="Unassembled WGS sequence"/>
</dbReference>
<protein>
    <submittedName>
        <fullName evidence="3">T9SS type A sorting domain-containing protein</fullName>
    </submittedName>
</protein>
<accession>A0ABW5LRA5</accession>
<dbReference type="InterPro" id="IPR026444">
    <property type="entry name" value="Secre_tail"/>
</dbReference>
<proteinExistence type="predicted"/>
<dbReference type="NCBIfam" id="TIGR04183">
    <property type="entry name" value="Por_Secre_tail"/>
    <property type="match status" value="1"/>
</dbReference>
<keyword evidence="4" id="KW-1185">Reference proteome</keyword>
<dbReference type="RefSeq" id="WP_379664637.1">
    <property type="nucleotide sequence ID" value="NZ_JBHULH010000001.1"/>
</dbReference>
<comment type="caution">
    <text evidence="3">The sequence shown here is derived from an EMBL/GenBank/DDBJ whole genome shotgun (WGS) entry which is preliminary data.</text>
</comment>
<reference evidence="4" key="1">
    <citation type="journal article" date="2019" name="Int. J. Syst. Evol. Microbiol.">
        <title>The Global Catalogue of Microorganisms (GCM) 10K type strain sequencing project: providing services to taxonomists for standard genome sequencing and annotation.</title>
        <authorList>
            <consortium name="The Broad Institute Genomics Platform"/>
            <consortium name="The Broad Institute Genome Sequencing Center for Infectious Disease"/>
            <person name="Wu L."/>
            <person name="Ma J."/>
        </authorList>
    </citation>
    <scope>NUCLEOTIDE SEQUENCE [LARGE SCALE GENOMIC DNA]</scope>
    <source>
        <strain evidence="4">KCTC 52127</strain>
    </source>
</reference>
<keyword evidence="1" id="KW-0732">Signal</keyword>
<evidence type="ECO:0000256" key="1">
    <source>
        <dbReference type="ARBA" id="ARBA00022729"/>
    </source>
</evidence>
<dbReference type="Pfam" id="PF18962">
    <property type="entry name" value="Por_Secre_tail"/>
    <property type="match status" value="1"/>
</dbReference>